<sequence>MYLEVTKVCEVWSIDIKTLLFGIGNDYARPRAERFFAALKLKGEGAPDHEALDDQLVTSNNSRDQLPDTEEIRSLHHEKDSELDDPEDGLKHDPAPQLPPLRSSPPFELPLPLLLPSLITFLHMPDEEKARTIRSLSPFSFRHFFHGENPRVTFAASNPAYDEDQRLSREENPRANVATDDLNQENDAQLKSFGGVTMVPIQKKQRLKPPPWALSADLAREILGDTMIRREFLNQALDNVCELAAPGNCRIDSAELRRMTNDVSYAARPELMSIESTLPAVPEPTEYVENKYAQFEASQQKLNRRKIALEKGLQAQLDVIQARYHDMSTASRVYQKLLKIAEIQVQVLDNELKNATATESTPLLANVAKAELEFVTSSYLQQRAGVLLLTSLLLATDAPFADADLTALEAVFAKRSLGPRVVLSMVPRADVIRPVERTSPSLKKLRSAEFTTV</sequence>
<name>A0A8H6K6Y6_9PEZI</name>
<evidence type="ECO:0000256" key="1">
    <source>
        <dbReference type="SAM" id="MobiDB-lite"/>
    </source>
</evidence>
<gene>
    <name evidence="2" type="ORF">CMUS01_09549</name>
</gene>
<proteinExistence type="predicted"/>
<dbReference type="AlphaFoldDB" id="A0A8H6K6Y6"/>
<protein>
    <submittedName>
        <fullName evidence="2">Uncharacterized protein</fullName>
    </submittedName>
</protein>
<dbReference type="Proteomes" id="UP000639643">
    <property type="component" value="Unassembled WGS sequence"/>
</dbReference>
<evidence type="ECO:0000313" key="3">
    <source>
        <dbReference type="Proteomes" id="UP000639643"/>
    </source>
</evidence>
<dbReference type="EMBL" id="WIGM01000409">
    <property type="protein sequence ID" value="KAF6826182.1"/>
    <property type="molecule type" value="Genomic_DNA"/>
</dbReference>
<comment type="caution">
    <text evidence="2">The sequence shown here is derived from an EMBL/GenBank/DDBJ whole genome shotgun (WGS) entry which is preliminary data.</text>
</comment>
<keyword evidence="3" id="KW-1185">Reference proteome</keyword>
<feature type="compositionally biased region" description="Basic and acidic residues" evidence="1">
    <location>
        <begin position="70"/>
        <end position="80"/>
    </location>
</feature>
<evidence type="ECO:0000313" key="2">
    <source>
        <dbReference type="EMBL" id="KAF6826182.1"/>
    </source>
</evidence>
<feature type="region of interest" description="Disordered" evidence="1">
    <location>
        <begin position="50"/>
        <end position="104"/>
    </location>
</feature>
<accession>A0A8H6K6Y6</accession>
<reference evidence="2" key="1">
    <citation type="journal article" date="2020" name="Phytopathology">
        <title>Genome Sequence Resources of Colletotrichum truncatum, C. plurivorum, C. musicola, and C. sojae: Four Species Pathogenic to Soybean (Glycine max).</title>
        <authorList>
            <person name="Rogerio F."/>
            <person name="Boufleur T.R."/>
            <person name="Ciampi-Guillardi M."/>
            <person name="Sukno S.A."/>
            <person name="Thon M.R."/>
            <person name="Massola Junior N.S."/>
            <person name="Baroncelli R."/>
        </authorList>
    </citation>
    <scope>NUCLEOTIDE SEQUENCE</scope>
    <source>
        <strain evidence="2">LFN0074</strain>
    </source>
</reference>
<organism evidence="2 3">
    <name type="scientific">Colletotrichum musicola</name>
    <dbReference type="NCBI Taxonomy" id="2175873"/>
    <lineage>
        <taxon>Eukaryota</taxon>
        <taxon>Fungi</taxon>
        <taxon>Dikarya</taxon>
        <taxon>Ascomycota</taxon>
        <taxon>Pezizomycotina</taxon>
        <taxon>Sordariomycetes</taxon>
        <taxon>Hypocreomycetidae</taxon>
        <taxon>Glomerellales</taxon>
        <taxon>Glomerellaceae</taxon>
        <taxon>Colletotrichum</taxon>
        <taxon>Colletotrichum orchidearum species complex</taxon>
    </lineage>
</organism>